<keyword evidence="8" id="KW-1185">Reference proteome</keyword>
<protein>
    <submittedName>
        <fullName evidence="7">2Fe-2S iron-sulfur cluster binding domain-containing protein</fullName>
    </submittedName>
</protein>
<evidence type="ECO:0000256" key="4">
    <source>
        <dbReference type="ARBA" id="ARBA00023004"/>
    </source>
</evidence>
<dbReference type="InterPro" id="IPR039261">
    <property type="entry name" value="FNR_nucleotide-bd"/>
</dbReference>
<evidence type="ECO:0000256" key="3">
    <source>
        <dbReference type="ARBA" id="ARBA00022827"/>
    </source>
</evidence>
<dbReference type="InterPro" id="IPR001041">
    <property type="entry name" value="2Fe-2S_ferredoxin-type"/>
</dbReference>
<dbReference type="PANTHER" id="PTHR43644">
    <property type="entry name" value="NA(+)-TRANSLOCATING NADH-QUINONE REDUCTASE SUBUNIT"/>
    <property type="match status" value="1"/>
</dbReference>
<dbReference type="SUPFAM" id="SSF63380">
    <property type="entry name" value="Riboflavin synthase domain-like"/>
    <property type="match status" value="1"/>
</dbReference>
<gene>
    <name evidence="7" type="ORF">JQ619_25160</name>
</gene>
<name>A0ABS5GCI1_9BRAD</name>
<sequence>MSMSVGTKAVVTDVQVHKVRFEPVGIEMEVEEGETVLDAAFRQGISLMHGCKEGQCGSCKSKLVDGDIELLKYSTFALPDYESENGHVLLCRTHAYSDVSFELLNYDEDMLRRSIAVKAFRGRVAAITALTSDIRLLEIEIDKSMKFWAGQYVDLTIDDGRITRAFSMANAPGEGTRLSFIIKKYPNGAFSAQLDGGLGVGDVVMAKGPYGTCFRREERPGPMLLIGGGSGMSPLWSILADHIASGEQRPVRFFYGARTRADLFYLDELAAIGRQLNDFKFVPALSHASPEDGWDGETGFVHEVVARHLKQENLAGAIDAYACGPTPMIDAVLPVLQINGVEPDHIYFDKFTPAVR</sequence>
<reference evidence="8" key="1">
    <citation type="journal article" date="2021" name="ISME J.">
        <title>Evolutionary origin and ecological implication of a unique nif island in free-living Bradyrhizobium lineages.</title>
        <authorList>
            <person name="Tao J."/>
        </authorList>
    </citation>
    <scope>NUCLEOTIDE SEQUENCE [LARGE SCALE GENOMIC DNA]</scope>
    <source>
        <strain evidence="8">SZCCT0094</strain>
    </source>
</reference>
<keyword evidence="3" id="KW-0274">FAD</keyword>
<dbReference type="CDD" id="cd00207">
    <property type="entry name" value="fer2"/>
    <property type="match status" value="1"/>
</dbReference>
<dbReference type="InterPro" id="IPR017927">
    <property type="entry name" value="FAD-bd_FR_type"/>
</dbReference>
<dbReference type="Pfam" id="PF00175">
    <property type="entry name" value="NAD_binding_1"/>
    <property type="match status" value="1"/>
</dbReference>
<evidence type="ECO:0000313" key="8">
    <source>
        <dbReference type="Proteomes" id="UP001314635"/>
    </source>
</evidence>
<dbReference type="PROSITE" id="PS51085">
    <property type="entry name" value="2FE2S_FER_2"/>
    <property type="match status" value="1"/>
</dbReference>
<dbReference type="InterPro" id="IPR012675">
    <property type="entry name" value="Beta-grasp_dom_sf"/>
</dbReference>
<feature type="domain" description="2Fe-2S ferredoxin-type" evidence="5">
    <location>
        <begin position="17"/>
        <end position="107"/>
    </location>
</feature>
<dbReference type="Pfam" id="PF00111">
    <property type="entry name" value="Fer2"/>
    <property type="match status" value="1"/>
</dbReference>
<dbReference type="InterPro" id="IPR001433">
    <property type="entry name" value="OxRdtase_FAD/NAD-bd"/>
</dbReference>
<keyword evidence="2" id="KW-0285">Flavoprotein</keyword>
<feature type="domain" description="FAD-binding FR-type" evidence="6">
    <location>
        <begin position="117"/>
        <end position="216"/>
    </location>
</feature>
<dbReference type="PANTHER" id="PTHR43644:SF1">
    <property type="entry name" value="NAD(P)H-FLAVIN REDUCTASE"/>
    <property type="match status" value="1"/>
</dbReference>
<evidence type="ECO:0000313" key="7">
    <source>
        <dbReference type="EMBL" id="MBR1139054.1"/>
    </source>
</evidence>
<organism evidence="7 8">
    <name type="scientific">Bradyrhizobium denitrificans</name>
    <dbReference type="NCBI Taxonomy" id="2734912"/>
    <lineage>
        <taxon>Bacteria</taxon>
        <taxon>Pseudomonadati</taxon>
        <taxon>Pseudomonadota</taxon>
        <taxon>Alphaproteobacteria</taxon>
        <taxon>Hyphomicrobiales</taxon>
        <taxon>Nitrobacteraceae</taxon>
        <taxon>Bradyrhizobium</taxon>
    </lineage>
</organism>
<keyword evidence="4" id="KW-0408">Iron</keyword>
<dbReference type="EMBL" id="JAFCLK010000026">
    <property type="protein sequence ID" value="MBR1139054.1"/>
    <property type="molecule type" value="Genomic_DNA"/>
</dbReference>
<dbReference type="InterPro" id="IPR006058">
    <property type="entry name" value="2Fe2S_fd_BS"/>
</dbReference>
<dbReference type="RefSeq" id="WP_172236706.1">
    <property type="nucleotide sequence ID" value="NZ_JABFDP010000011.1"/>
</dbReference>
<dbReference type="InterPro" id="IPR036010">
    <property type="entry name" value="2Fe-2S_ferredoxin-like_sf"/>
</dbReference>
<dbReference type="InterPro" id="IPR008333">
    <property type="entry name" value="Cbr1-like_FAD-bd_dom"/>
</dbReference>
<dbReference type="PRINTS" id="PR00371">
    <property type="entry name" value="FPNCR"/>
</dbReference>
<evidence type="ECO:0000259" key="5">
    <source>
        <dbReference type="PROSITE" id="PS51085"/>
    </source>
</evidence>
<dbReference type="SUPFAM" id="SSF54292">
    <property type="entry name" value="2Fe-2S ferredoxin-like"/>
    <property type="match status" value="1"/>
</dbReference>
<keyword evidence="1" id="KW-0813">Transport</keyword>
<dbReference type="CDD" id="cd06212">
    <property type="entry name" value="monooxygenase_like"/>
    <property type="match status" value="1"/>
</dbReference>
<dbReference type="PROSITE" id="PS00197">
    <property type="entry name" value="2FE2S_FER_1"/>
    <property type="match status" value="1"/>
</dbReference>
<dbReference type="Proteomes" id="UP001314635">
    <property type="component" value="Unassembled WGS sequence"/>
</dbReference>
<dbReference type="PRINTS" id="PR00410">
    <property type="entry name" value="PHEHYDRXLASE"/>
</dbReference>
<dbReference type="PROSITE" id="PS51384">
    <property type="entry name" value="FAD_FR"/>
    <property type="match status" value="1"/>
</dbReference>
<dbReference type="SUPFAM" id="SSF52343">
    <property type="entry name" value="Ferredoxin reductase-like, C-terminal NADP-linked domain"/>
    <property type="match status" value="1"/>
</dbReference>
<evidence type="ECO:0000256" key="2">
    <source>
        <dbReference type="ARBA" id="ARBA00022630"/>
    </source>
</evidence>
<comment type="caution">
    <text evidence="7">The sequence shown here is derived from an EMBL/GenBank/DDBJ whole genome shotgun (WGS) entry which is preliminary data.</text>
</comment>
<evidence type="ECO:0000259" key="6">
    <source>
        <dbReference type="PROSITE" id="PS51384"/>
    </source>
</evidence>
<dbReference type="Gene3D" id="3.10.20.30">
    <property type="match status" value="1"/>
</dbReference>
<accession>A0ABS5GCI1</accession>
<evidence type="ECO:0000256" key="1">
    <source>
        <dbReference type="ARBA" id="ARBA00022448"/>
    </source>
</evidence>
<dbReference type="Gene3D" id="3.40.50.80">
    <property type="entry name" value="Nucleotide-binding domain of ferredoxin-NADP reductase (FNR) module"/>
    <property type="match status" value="1"/>
</dbReference>
<dbReference type="InterPro" id="IPR001709">
    <property type="entry name" value="Flavoprot_Pyr_Nucl_cyt_Rdtase"/>
</dbReference>
<dbReference type="Pfam" id="PF00970">
    <property type="entry name" value="FAD_binding_6"/>
    <property type="match status" value="1"/>
</dbReference>
<proteinExistence type="predicted"/>
<dbReference type="Gene3D" id="2.40.30.10">
    <property type="entry name" value="Translation factors"/>
    <property type="match status" value="1"/>
</dbReference>
<dbReference type="InterPro" id="IPR017938">
    <property type="entry name" value="Riboflavin_synthase-like_b-brl"/>
</dbReference>